<dbReference type="AlphaFoldDB" id="A0A1Y2IKE0"/>
<evidence type="ECO:0000313" key="2">
    <source>
        <dbReference type="Proteomes" id="UP000193067"/>
    </source>
</evidence>
<organism evidence="1 2">
    <name type="scientific">Trametes coccinea (strain BRFM310)</name>
    <name type="common">Pycnoporus coccineus</name>
    <dbReference type="NCBI Taxonomy" id="1353009"/>
    <lineage>
        <taxon>Eukaryota</taxon>
        <taxon>Fungi</taxon>
        <taxon>Dikarya</taxon>
        <taxon>Basidiomycota</taxon>
        <taxon>Agaricomycotina</taxon>
        <taxon>Agaricomycetes</taxon>
        <taxon>Polyporales</taxon>
        <taxon>Polyporaceae</taxon>
        <taxon>Trametes</taxon>
    </lineage>
</organism>
<dbReference type="Proteomes" id="UP000193067">
    <property type="component" value="Unassembled WGS sequence"/>
</dbReference>
<protein>
    <submittedName>
        <fullName evidence="1">Uncharacterized protein</fullName>
    </submittedName>
</protein>
<keyword evidence="2" id="KW-1185">Reference proteome</keyword>
<accession>A0A1Y2IKE0</accession>
<name>A0A1Y2IKE0_TRAC3</name>
<gene>
    <name evidence="1" type="ORF">PYCCODRAFT_572355</name>
</gene>
<sequence length="94" mass="10494">MFELEVRPDEKARFSVYLPWRENDQAREGLAGTIKRSGCKTMVSAFCEFGVRPMKLACRRDVATPSVADRGLGAEPSGCGLLTFLSDMYYSLVH</sequence>
<evidence type="ECO:0000313" key="1">
    <source>
        <dbReference type="EMBL" id="OSD01063.1"/>
    </source>
</evidence>
<dbReference type="EMBL" id="KZ084114">
    <property type="protein sequence ID" value="OSD01063.1"/>
    <property type="molecule type" value="Genomic_DNA"/>
</dbReference>
<proteinExistence type="predicted"/>
<reference evidence="1 2" key="1">
    <citation type="journal article" date="2015" name="Biotechnol. Biofuels">
        <title>Enhanced degradation of softwood versus hardwood by the white-rot fungus Pycnoporus coccineus.</title>
        <authorList>
            <person name="Couturier M."/>
            <person name="Navarro D."/>
            <person name="Chevret D."/>
            <person name="Henrissat B."/>
            <person name="Piumi F."/>
            <person name="Ruiz-Duenas F.J."/>
            <person name="Martinez A.T."/>
            <person name="Grigoriev I.V."/>
            <person name="Riley R."/>
            <person name="Lipzen A."/>
            <person name="Berrin J.G."/>
            <person name="Master E.R."/>
            <person name="Rosso M.N."/>
        </authorList>
    </citation>
    <scope>NUCLEOTIDE SEQUENCE [LARGE SCALE GENOMIC DNA]</scope>
    <source>
        <strain evidence="1 2">BRFM310</strain>
    </source>
</reference>